<organism evidence="1 2">
    <name type="scientific">Gossypium arboreum</name>
    <name type="common">Tree cotton</name>
    <name type="synonym">Gossypium nanking</name>
    <dbReference type="NCBI Taxonomy" id="29729"/>
    <lineage>
        <taxon>Eukaryota</taxon>
        <taxon>Viridiplantae</taxon>
        <taxon>Streptophyta</taxon>
        <taxon>Embryophyta</taxon>
        <taxon>Tracheophyta</taxon>
        <taxon>Spermatophyta</taxon>
        <taxon>Magnoliopsida</taxon>
        <taxon>eudicotyledons</taxon>
        <taxon>Gunneridae</taxon>
        <taxon>Pentapetalae</taxon>
        <taxon>rosids</taxon>
        <taxon>malvids</taxon>
        <taxon>Malvales</taxon>
        <taxon>Malvaceae</taxon>
        <taxon>Malvoideae</taxon>
        <taxon>Gossypium</taxon>
    </lineage>
</organism>
<dbReference type="EMBL" id="JARKNE010000013">
    <property type="protein sequence ID" value="KAK5771890.1"/>
    <property type="molecule type" value="Genomic_DNA"/>
</dbReference>
<keyword evidence="2" id="KW-1185">Reference proteome</keyword>
<dbReference type="Proteomes" id="UP001358586">
    <property type="component" value="Chromosome 13"/>
</dbReference>
<protein>
    <submittedName>
        <fullName evidence="1">Uncharacterized protein</fullName>
    </submittedName>
</protein>
<comment type="caution">
    <text evidence="1">The sequence shown here is derived from an EMBL/GenBank/DDBJ whole genome shotgun (WGS) entry which is preliminary data.</text>
</comment>
<sequence length="145" mass="17154">MDETYHMWFKYEVIFDDEVYEEGIYGEIMEIEEDHDMPKNLDKPPCDSYDMPSCETIRMDNSKVFSSMSVMMVQMIKMMQEIFKALPPSKEDMPDVHNLDHENPYTIDDHDEIYGEIQLELVTDDHVDELDIIEMITDPIDMAVE</sequence>
<reference evidence="1 2" key="1">
    <citation type="submission" date="2023-03" db="EMBL/GenBank/DDBJ databases">
        <title>WGS of Gossypium arboreum.</title>
        <authorList>
            <person name="Yu D."/>
        </authorList>
    </citation>
    <scope>NUCLEOTIDE SEQUENCE [LARGE SCALE GENOMIC DNA]</scope>
    <source>
        <tissue evidence="1">Leaf</tissue>
    </source>
</reference>
<proteinExistence type="predicted"/>
<evidence type="ECO:0000313" key="1">
    <source>
        <dbReference type="EMBL" id="KAK5771890.1"/>
    </source>
</evidence>
<evidence type="ECO:0000313" key="2">
    <source>
        <dbReference type="Proteomes" id="UP001358586"/>
    </source>
</evidence>
<gene>
    <name evidence="1" type="ORF">PVK06_048145</name>
</gene>
<accession>A0ABR0MH37</accession>
<name>A0ABR0MH37_GOSAR</name>